<proteinExistence type="predicted"/>
<name>A0A1L2CVU3_9CAUD</name>
<protein>
    <submittedName>
        <fullName evidence="2">Uncharacterized protein</fullName>
    </submittedName>
</protein>
<accession>A0A1L2CVU3</accession>
<reference evidence="2" key="3">
    <citation type="journal article" date="2017" name="Front. Microbiol.">
        <title>Things Are Getting Hairy: Enterobacteria Bacteriophage vB_PcaM_CBB.</title>
        <authorList>
            <person name="Buttimer C."/>
            <person name="Hendrix H."/>
            <person name="Oliveira H."/>
            <person name="Casey A."/>
            <person name="Neve H."/>
            <person name="McAuliffe O."/>
            <person name="Ross R.P."/>
            <person name="Hill C."/>
            <person name="Noben J.P."/>
            <person name="O'Mahony J."/>
            <person name="Lavigne R."/>
            <person name="Coffey A."/>
        </authorList>
    </citation>
    <scope>NUCLEOTIDE SEQUENCE</scope>
</reference>
<reference evidence="3" key="1">
    <citation type="submission" date="2016-01" db="EMBL/GenBank/DDBJ databases">
        <title>Isolation and Characterization of Enterobacteria phage CBB.</title>
        <authorList>
            <person name="Buttimer C.T.H."/>
            <person name="Hendrix H."/>
            <person name="Alexandre H."/>
            <person name="O'Mahony J."/>
            <person name="Lavigne R."/>
            <person name="Coffey A."/>
        </authorList>
    </citation>
    <scope>NUCLEOTIDE SEQUENCE [LARGE SCALE GENOMIC DNA]</scope>
</reference>
<dbReference type="EMBL" id="KU574722">
    <property type="protein sequence ID" value="AMM44144.1"/>
    <property type="molecule type" value="Genomic_DNA"/>
</dbReference>
<keyword evidence="3" id="KW-1185">Reference proteome</keyword>
<dbReference type="Proteomes" id="UP000223891">
    <property type="component" value="Segment"/>
</dbReference>
<evidence type="ECO:0000313" key="1">
    <source>
        <dbReference type="EMBL" id="AMM43593.1"/>
    </source>
</evidence>
<sequence length="52" mass="5866">MRVQPIAPIFKLASSTVKDEYPKHIVDNPCSTVVSLGQKTFAQLYDKQCKIK</sequence>
<organism evidence="2 3">
    <name type="scientific">Pectobacterium phage vB_PcaM_CBB</name>
    <dbReference type="NCBI Taxonomy" id="2772511"/>
    <lineage>
        <taxon>Viruses</taxon>
        <taxon>Duplodnaviria</taxon>
        <taxon>Heunggongvirae</taxon>
        <taxon>Uroviricota</taxon>
        <taxon>Caudoviricetes</taxon>
        <taxon>Mimasvirus</taxon>
        <taxon>Mimasvirus CBB</taxon>
    </lineage>
</organism>
<evidence type="ECO:0000313" key="3">
    <source>
        <dbReference type="Proteomes" id="UP000223891"/>
    </source>
</evidence>
<reference evidence="2" key="2">
    <citation type="submission" date="2016-01" db="EMBL/GenBank/DDBJ databases">
        <authorList>
            <person name="Oliw E.H."/>
        </authorList>
    </citation>
    <scope>NUCLEOTIDE SEQUENCE</scope>
</reference>
<dbReference type="EMBL" id="KU574722">
    <property type="protein sequence ID" value="AMM43593.1"/>
    <property type="molecule type" value="Genomic_DNA"/>
</dbReference>
<evidence type="ECO:0000313" key="2">
    <source>
        <dbReference type="EMBL" id="AMM44144.1"/>
    </source>
</evidence>
<gene>
    <name evidence="2" type="ORF">CBB_28</name>
    <name evidence="1" type="ORF">CBB_581</name>
</gene>